<dbReference type="Proteomes" id="UP001065549">
    <property type="component" value="Unassembled WGS sequence"/>
</dbReference>
<dbReference type="AlphaFoldDB" id="A0A9J6QTQ8"/>
<evidence type="ECO:0000256" key="2">
    <source>
        <dbReference type="ARBA" id="ARBA00006386"/>
    </source>
</evidence>
<keyword evidence="6 7" id="KW-0472">Membrane</keyword>
<gene>
    <name evidence="8" type="ORF">OBO34_11330</name>
</gene>
<dbReference type="EMBL" id="JAOSHN010000004">
    <property type="protein sequence ID" value="MCU7378948.1"/>
    <property type="molecule type" value="Genomic_DNA"/>
</dbReference>
<feature type="transmembrane region" description="Helical" evidence="7">
    <location>
        <begin position="272"/>
        <end position="293"/>
    </location>
</feature>
<dbReference type="GO" id="GO:0005886">
    <property type="term" value="C:plasma membrane"/>
    <property type="evidence" value="ECO:0007669"/>
    <property type="project" value="UniProtKB-SubCell"/>
</dbReference>
<feature type="transmembrane region" description="Helical" evidence="7">
    <location>
        <begin position="44"/>
        <end position="68"/>
    </location>
</feature>
<evidence type="ECO:0000256" key="1">
    <source>
        <dbReference type="ARBA" id="ARBA00004651"/>
    </source>
</evidence>
<dbReference type="PANTHER" id="PTHR42775">
    <property type="entry name" value="PERMEASE RV2963-RELATED"/>
    <property type="match status" value="1"/>
</dbReference>
<feature type="transmembrane region" description="Helical" evidence="7">
    <location>
        <begin position="219"/>
        <end position="237"/>
    </location>
</feature>
<keyword evidence="4 7" id="KW-0812">Transmembrane</keyword>
<dbReference type="RefSeq" id="WP_269478550.1">
    <property type="nucleotide sequence ID" value="NZ_JAOSHN010000004.1"/>
</dbReference>
<dbReference type="Pfam" id="PF03773">
    <property type="entry name" value="ArsP_1"/>
    <property type="match status" value="1"/>
</dbReference>
<reference evidence="8" key="1">
    <citation type="submission" date="2022-09" db="EMBL/GenBank/DDBJ databases">
        <title>Culturomic study of gut microbiota in children with autism spectrum disorder.</title>
        <authorList>
            <person name="Efimov B.A."/>
            <person name="Chaplin A.V."/>
            <person name="Sokolova S.R."/>
            <person name="Pikina A.P."/>
            <person name="Korzhanova M."/>
            <person name="Belova V."/>
            <person name="Korostin D."/>
        </authorList>
    </citation>
    <scope>NUCLEOTIDE SEQUENCE</scope>
    <source>
        <strain evidence="8">ASD5510</strain>
    </source>
</reference>
<evidence type="ECO:0000313" key="9">
    <source>
        <dbReference type="Proteomes" id="UP001065549"/>
    </source>
</evidence>
<evidence type="ECO:0000313" key="8">
    <source>
        <dbReference type="EMBL" id="MCU7378948.1"/>
    </source>
</evidence>
<feature type="transmembrane region" description="Helical" evidence="7">
    <location>
        <begin position="88"/>
        <end position="109"/>
    </location>
</feature>
<dbReference type="PANTHER" id="PTHR42775:SF2">
    <property type="entry name" value="PERMEASE"/>
    <property type="match status" value="1"/>
</dbReference>
<proteinExistence type="inferred from homology"/>
<evidence type="ECO:0000256" key="7">
    <source>
        <dbReference type="SAM" id="Phobius"/>
    </source>
</evidence>
<sequence>MFVDTDCDVGLYELTNKHEIKIIRKKVGKKMFTKENLLDVGGTFLYLFGELLLLFIAISFLVALLQIYVSKEKIQRVLTTPRKTLNSILGAAFGAVTPFCSCSTVPILIGLLKSGAPFSGIMSFLLTSPILNPAIIALFLTFFGLKVTVLYTVFTFTFAVVAGLILDWLGFEKEVKRVSIKGGQQGDITWESLTGTFWQKNLQAFKAAFIDAIDLFRGVLLYLLIGAGIGAFIYGFIPEELLAKFAGADNLWGVPVAAIVGIPMYIRTETMIPVAGILIGKGVAAGTMVALIIGGAGASIPEVSLLSSIFKRKMMIAFLVCILSVAIITGYLFNLIL</sequence>
<keyword evidence="9" id="KW-1185">Reference proteome</keyword>
<feature type="transmembrane region" description="Helical" evidence="7">
    <location>
        <begin position="149"/>
        <end position="171"/>
    </location>
</feature>
<name>A0A9J6QTQ8_9FIRM</name>
<organism evidence="8 9">
    <name type="scientific">Hominibacterium faecale</name>
    <dbReference type="NCBI Taxonomy" id="2839743"/>
    <lineage>
        <taxon>Bacteria</taxon>
        <taxon>Bacillati</taxon>
        <taxon>Bacillota</taxon>
        <taxon>Clostridia</taxon>
        <taxon>Peptostreptococcales</taxon>
        <taxon>Anaerovoracaceae</taxon>
        <taxon>Hominibacterium</taxon>
    </lineage>
</organism>
<evidence type="ECO:0000256" key="5">
    <source>
        <dbReference type="ARBA" id="ARBA00022989"/>
    </source>
</evidence>
<evidence type="ECO:0000256" key="4">
    <source>
        <dbReference type="ARBA" id="ARBA00022692"/>
    </source>
</evidence>
<dbReference type="InterPro" id="IPR053166">
    <property type="entry name" value="UPF0718_permease"/>
</dbReference>
<keyword evidence="3" id="KW-1003">Cell membrane</keyword>
<accession>A0A9J6QTQ8</accession>
<feature type="transmembrane region" description="Helical" evidence="7">
    <location>
        <begin position="121"/>
        <end position="142"/>
    </location>
</feature>
<protein>
    <submittedName>
        <fullName evidence="8">Permease</fullName>
    </submittedName>
</protein>
<keyword evidence="5 7" id="KW-1133">Transmembrane helix</keyword>
<feature type="transmembrane region" description="Helical" evidence="7">
    <location>
        <begin position="314"/>
        <end position="333"/>
    </location>
</feature>
<comment type="caution">
    <text evidence="8">The sequence shown here is derived from an EMBL/GenBank/DDBJ whole genome shotgun (WGS) entry which is preliminary data.</text>
</comment>
<comment type="similarity">
    <text evidence="2">Belongs to the UPF0718 family.</text>
</comment>
<comment type="subcellular location">
    <subcellularLocation>
        <location evidence="1">Cell membrane</location>
        <topology evidence="1">Multi-pass membrane protein</topology>
    </subcellularLocation>
</comment>
<evidence type="ECO:0000256" key="3">
    <source>
        <dbReference type="ARBA" id="ARBA00022475"/>
    </source>
</evidence>
<dbReference type="InterPro" id="IPR005524">
    <property type="entry name" value="DUF318"/>
</dbReference>
<evidence type="ECO:0000256" key="6">
    <source>
        <dbReference type="ARBA" id="ARBA00023136"/>
    </source>
</evidence>